<dbReference type="EMBL" id="ML996689">
    <property type="protein sequence ID" value="KAF2403982.1"/>
    <property type="molecule type" value="Genomic_DNA"/>
</dbReference>
<dbReference type="Proteomes" id="UP000799640">
    <property type="component" value="Unassembled WGS sequence"/>
</dbReference>
<feature type="transmembrane region" description="Helical" evidence="1">
    <location>
        <begin position="33"/>
        <end position="55"/>
    </location>
</feature>
<evidence type="ECO:0000313" key="2">
    <source>
        <dbReference type="EMBL" id="KAF2403982.1"/>
    </source>
</evidence>
<dbReference type="AlphaFoldDB" id="A0A6G1I6U4"/>
<keyword evidence="1" id="KW-1133">Transmembrane helix</keyword>
<evidence type="ECO:0000256" key="1">
    <source>
        <dbReference type="SAM" id="Phobius"/>
    </source>
</evidence>
<gene>
    <name evidence="2" type="ORF">EJ06DRAFT_527564</name>
</gene>
<name>A0A6G1I6U4_9PEZI</name>
<reference evidence="2" key="1">
    <citation type="journal article" date="2020" name="Stud. Mycol.">
        <title>101 Dothideomycetes genomes: a test case for predicting lifestyles and emergence of pathogens.</title>
        <authorList>
            <person name="Haridas S."/>
            <person name="Albert R."/>
            <person name="Binder M."/>
            <person name="Bloem J."/>
            <person name="Labutti K."/>
            <person name="Salamov A."/>
            <person name="Andreopoulos B."/>
            <person name="Baker S."/>
            <person name="Barry K."/>
            <person name="Bills G."/>
            <person name="Bluhm B."/>
            <person name="Cannon C."/>
            <person name="Castanera R."/>
            <person name="Culley D."/>
            <person name="Daum C."/>
            <person name="Ezra D."/>
            <person name="Gonzalez J."/>
            <person name="Henrissat B."/>
            <person name="Kuo A."/>
            <person name="Liang C."/>
            <person name="Lipzen A."/>
            <person name="Lutzoni F."/>
            <person name="Magnuson J."/>
            <person name="Mondo S."/>
            <person name="Nolan M."/>
            <person name="Ohm R."/>
            <person name="Pangilinan J."/>
            <person name="Park H.-J."/>
            <person name="Ramirez L."/>
            <person name="Alfaro M."/>
            <person name="Sun H."/>
            <person name="Tritt A."/>
            <person name="Yoshinaga Y."/>
            <person name="Zwiers L.-H."/>
            <person name="Turgeon B."/>
            <person name="Goodwin S."/>
            <person name="Spatafora J."/>
            <person name="Crous P."/>
            <person name="Grigoriev I."/>
        </authorList>
    </citation>
    <scope>NUCLEOTIDE SEQUENCE</scope>
    <source>
        <strain evidence="2">CBS 262.69</strain>
    </source>
</reference>
<keyword evidence="3" id="KW-1185">Reference proteome</keyword>
<dbReference type="OrthoDB" id="5427538at2759"/>
<accession>A0A6G1I6U4</accession>
<proteinExistence type="predicted"/>
<evidence type="ECO:0000313" key="3">
    <source>
        <dbReference type="Proteomes" id="UP000799640"/>
    </source>
</evidence>
<keyword evidence="1" id="KW-0472">Membrane</keyword>
<sequence>MRLPSGICSIPHLAPRTKLFNIFPRKTTSDSDFFSTLVSCLMQLLGLYTSAVPLFRHTALRNAYAYWAWLLKFGSFALNVVAPGAYLATPLVPLIAFTGNALQAFAVLQLLWVIDVGMKSPTKHEKEA</sequence>
<feature type="transmembrane region" description="Helical" evidence="1">
    <location>
        <begin position="94"/>
        <end position="114"/>
    </location>
</feature>
<feature type="transmembrane region" description="Helical" evidence="1">
    <location>
        <begin position="67"/>
        <end position="88"/>
    </location>
</feature>
<keyword evidence="1" id="KW-0812">Transmembrane</keyword>
<protein>
    <submittedName>
        <fullName evidence="2">Uncharacterized protein</fullName>
    </submittedName>
</protein>
<organism evidence="2 3">
    <name type="scientific">Trichodelitschia bisporula</name>
    <dbReference type="NCBI Taxonomy" id="703511"/>
    <lineage>
        <taxon>Eukaryota</taxon>
        <taxon>Fungi</taxon>
        <taxon>Dikarya</taxon>
        <taxon>Ascomycota</taxon>
        <taxon>Pezizomycotina</taxon>
        <taxon>Dothideomycetes</taxon>
        <taxon>Dothideomycetes incertae sedis</taxon>
        <taxon>Phaeotrichales</taxon>
        <taxon>Phaeotrichaceae</taxon>
        <taxon>Trichodelitschia</taxon>
    </lineage>
</organism>